<keyword evidence="1" id="KW-1133">Transmembrane helix</keyword>
<feature type="transmembrane region" description="Helical" evidence="1">
    <location>
        <begin position="252"/>
        <end position="271"/>
    </location>
</feature>
<evidence type="ECO:0000313" key="2">
    <source>
        <dbReference type="EMBL" id="TFK44976.1"/>
    </source>
</evidence>
<dbReference type="Proteomes" id="UP000308652">
    <property type="component" value="Unassembled WGS sequence"/>
</dbReference>
<proteinExistence type="predicted"/>
<dbReference type="OrthoDB" id="3267806at2759"/>
<protein>
    <submittedName>
        <fullName evidence="2">Uncharacterized protein</fullName>
    </submittedName>
</protein>
<reference evidence="2 3" key="1">
    <citation type="journal article" date="2019" name="Nat. Ecol. Evol.">
        <title>Megaphylogeny resolves global patterns of mushroom evolution.</title>
        <authorList>
            <person name="Varga T."/>
            <person name="Krizsan K."/>
            <person name="Foldi C."/>
            <person name="Dima B."/>
            <person name="Sanchez-Garcia M."/>
            <person name="Sanchez-Ramirez S."/>
            <person name="Szollosi G.J."/>
            <person name="Szarkandi J.G."/>
            <person name="Papp V."/>
            <person name="Albert L."/>
            <person name="Andreopoulos W."/>
            <person name="Angelini C."/>
            <person name="Antonin V."/>
            <person name="Barry K.W."/>
            <person name="Bougher N.L."/>
            <person name="Buchanan P."/>
            <person name="Buyck B."/>
            <person name="Bense V."/>
            <person name="Catcheside P."/>
            <person name="Chovatia M."/>
            <person name="Cooper J."/>
            <person name="Damon W."/>
            <person name="Desjardin D."/>
            <person name="Finy P."/>
            <person name="Geml J."/>
            <person name="Haridas S."/>
            <person name="Hughes K."/>
            <person name="Justo A."/>
            <person name="Karasinski D."/>
            <person name="Kautmanova I."/>
            <person name="Kiss B."/>
            <person name="Kocsube S."/>
            <person name="Kotiranta H."/>
            <person name="LaButti K.M."/>
            <person name="Lechner B.E."/>
            <person name="Liimatainen K."/>
            <person name="Lipzen A."/>
            <person name="Lukacs Z."/>
            <person name="Mihaltcheva S."/>
            <person name="Morgado L.N."/>
            <person name="Niskanen T."/>
            <person name="Noordeloos M.E."/>
            <person name="Ohm R.A."/>
            <person name="Ortiz-Santana B."/>
            <person name="Ovrebo C."/>
            <person name="Racz N."/>
            <person name="Riley R."/>
            <person name="Savchenko A."/>
            <person name="Shiryaev A."/>
            <person name="Soop K."/>
            <person name="Spirin V."/>
            <person name="Szebenyi C."/>
            <person name="Tomsovsky M."/>
            <person name="Tulloss R.E."/>
            <person name="Uehling J."/>
            <person name="Grigoriev I.V."/>
            <person name="Vagvolgyi C."/>
            <person name="Papp T."/>
            <person name="Martin F.M."/>
            <person name="Miettinen O."/>
            <person name="Hibbett D.S."/>
            <person name="Nagy L.G."/>
        </authorList>
    </citation>
    <scope>NUCLEOTIDE SEQUENCE [LARGE SCALE GENOMIC DNA]</scope>
    <source>
        <strain evidence="2 3">CBS 166.37</strain>
    </source>
</reference>
<feature type="transmembrane region" description="Helical" evidence="1">
    <location>
        <begin position="103"/>
        <end position="128"/>
    </location>
</feature>
<feature type="transmembrane region" description="Helical" evidence="1">
    <location>
        <begin position="217"/>
        <end position="240"/>
    </location>
</feature>
<feature type="transmembrane region" description="Helical" evidence="1">
    <location>
        <begin position="62"/>
        <end position="83"/>
    </location>
</feature>
<keyword evidence="1" id="KW-0472">Membrane</keyword>
<name>A0A5C3MKT4_9AGAR</name>
<feature type="transmembrane region" description="Helical" evidence="1">
    <location>
        <begin position="140"/>
        <end position="161"/>
    </location>
</feature>
<dbReference type="EMBL" id="ML213590">
    <property type="protein sequence ID" value="TFK44976.1"/>
    <property type="molecule type" value="Genomic_DNA"/>
</dbReference>
<feature type="transmembrane region" description="Helical" evidence="1">
    <location>
        <begin position="173"/>
        <end position="197"/>
    </location>
</feature>
<sequence length="308" mass="33721">MDIGIPSPEIQAGCRELSTPALQGHILSGIVYGLATAFAGLSVQLIWATLRSPKTRSRQDVMLILYVSTVFILSTIAIAGQSIEMQDFVMYPQCVSWAGPYAVLGKIGGACFVLLNWCTDGLLIWRCIVIYQDSKFPRWILFLLFTTLSVFSLGMGLLLMVTTLEQRPKDTFLVVQGAISLGINVIFTGMILGRLFVYRRWVIGALGPNHGVHYTSVMALVSESAVLVVVFSTAMLVLLVKLSLSAVIPLQILLQIQASALAPLWIIYRVAKGKAWDARTSSEISRAIQFTPPQTEFSDDTSTIRSAS</sequence>
<feature type="transmembrane region" description="Helical" evidence="1">
    <location>
        <begin position="26"/>
        <end position="50"/>
    </location>
</feature>
<gene>
    <name evidence="2" type="ORF">BDQ12DRAFT_730967</name>
</gene>
<dbReference type="STRING" id="68775.A0A5C3MKT4"/>
<organism evidence="2 3">
    <name type="scientific">Crucibulum laeve</name>
    <dbReference type="NCBI Taxonomy" id="68775"/>
    <lineage>
        <taxon>Eukaryota</taxon>
        <taxon>Fungi</taxon>
        <taxon>Dikarya</taxon>
        <taxon>Basidiomycota</taxon>
        <taxon>Agaricomycotina</taxon>
        <taxon>Agaricomycetes</taxon>
        <taxon>Agaricomycetidae</taxon>
        <taxon>Agaricales</taxon>
        <taxon>Agaricineae</taxon>
        <taxon>Nidulariaceae</taxon>
        <taxon>Crucibulum</taxon>
    </lineage>
</organism>
<dbReference type="AlphaFoldDB" id="A0A5C3MKT4"/>
<keyword evidence="3" id="KW-1185">Reference proteome</keyword>
<accession>A0A5C3MKT4</accession>
<evidence type="ECO:0000256" key="1">
    <source>
        <dbReference type="SAM" id="Phobius"/>
    </source>
</evidence>
<evidence type="ECO:0000313" key="3">
    <source>
        <dbReference type="Proteomes" id="UP000308652"/>
    </source>
</evidence>
<keyword evidence="1" id="KW-0812">Transmembrane</keyword>